<evidence type="ECO:0000313" key="1">
    <source>
        <dbReference type="EMBL" id="KKN88087.1"/>
    </source>
</evidence>
<protein>
    <submittedName>
        <fullName evidence="1">Uncharacterized protein</fullName>
    </submittedName>
</protein>
<dbReference type="Pfam" id="PF24175">
    <property type="entry name" value="SU10_adaptor"/>
    <property type="match status" value="1"/>
</dbReference>
<accession>A0A0F9UKW4</accession>
<dbReference type="EMBL" id="LAZR01000131">
    <property type="protein sequence ID" value="KKN88087.1"/>
    <property type="molecule type" value="Genomic_DNA"/>
</dbReference>
<gene>
    <name evidence="1" type="ORF">LCGC14_0251590</name>
</gene>
<reference evidence="1" key="1">
    <citation type="journal article" date="2015" name="Nature">
        <title>Complex archaea that bridge the gap between prokaryotes and eukaryotes.</title>
        <authorList>
            <person name="Spang A."/>
            <person name="Saw J.H."/>
            <person name="Jorgensen S.L."/>
            <person name="Zaremba-Niedzwiedzka K."/>
            <person name="Martijn J."/>
            <person name="Lind A.E."/>
            <person name="van Eijk R."/>
            <person name="Schleper C."/>
            <person name="Guy L."/>
            <person name="Ettema T.J."/>
        </authorList>
    </citation>
    <scope>NUCLEOTIDE SEQUENCE</scope>
</reference>
<comment type="caution">
    <text evidence="1">The sequence shown here is derived from an EMBL/GenBank/DDBJ whole genome shotgun (WGS) entry which is preliminary data.</text>
</comment>
<organism evidence="1">
    <name type="scientific">marine sediment metagenome</name>
    <dbReference type="NCBI Taxonomy" id="412755"/>
    <lineage>
        <taxon>unclassified sequences</taxon>
        <taxon>metagenomes</taxon>
        <taxon>ecological metagenomes</taxon>
    </lineage>
</organism>
<name>A0A0F9UKW4_9ZZZZ</name>
<proteinExistence type="predicted"/>
<sequence length="213" mass="23505">MGILTLLQMRTELASTMGDRANVDGDRRDLWLNLAYTDIASGIDFTELDGELDIPTVVDQHNYTGPVNPLIVQMVRDDDNDNLLTWVPETEYFRLDRSASSDAPRRWTRRATEILVWPNPDAIYALVAYFKITVAALAADGDVTVLPPFVDNGLILLGAAYGFLAVGEDQRGIIWANRAVNYLSSRLTGQDFSFLLAGLTQTQPTVTRPAGAN</sequence>
<dbReference type="AlphaFoldDB" id="A0A0F9UKW4"/>
<dbReference type="InterPro" id="IPR056209">
    <property type="entry name" value="SU10_adaptor"/>
</dbReference>